<feature type="region of interest" description="Disordered" evidence="1">
    <location>
        <begin position="1"/>
        <end position="79"/>
    </location>
</feature>
<name>A0ABD3P3T9_9STRA</name>
<feature type="compositionally biased region" description="Polar residues" evidence="1">
    <location>
        <begin position="48"/>
        <end position="64"/>
    </location>
</feature>
<evidence type="ECO:0000313" key="3">
    <source>
        <dbReference type="Proteomes" id="UP001516023"/>
    </source>
</evidence>
<proteinExistence type="predicted"/>
<dbReference type="EMBL" id="JABMIG020000272">
    <property type="protein sequence ID" value="KAL3782915.1"/>
    <property type="molecule type" value="Genomic_DNA"/>
</dbReference>
<gene>
    <name evidence="2" type="ORF">HJC23_004894</name>
</gene>
<accession>A0ABD3P3T9</accession>
<protein>
    <submittedName>
        <fullName evidence="2">Uncharacterized protein</fullName>
    </submittedName>
</protein>
<evidence type="ECO:0000313" key="2">
    <source>
        <dbReference type="EMBL" id="KAL3782915.1"/>
    </source>
</evidence>
<sequence>MAIENKGRVTAGTGNNCLGGGRRNEGQGSTTREATKGENTPLGVPSKPTMSLYLSCNSLTQQSRPNDDEEDDLPRCSIH</sequence>
<organism evidence="2 3">
    <name type="scientific">Cyclotella cryptica</name>
    <dbReference type="NCBI Taxonomy" id="29204"/>
    <lineage>
        <taxon>Eukaryota</taxon>
        <taxon>Sar</taxon>
        <taxon>Stramenopiles</taxon>
        <taxon>Ochrophyta</taxon>
        <taxon>Bacillariophyta</taxon>
        <taxon>Coscinodiscophyceae</taxon>
        <taxon>Thalassiosirophycidae</taxon>
        <taxon>Stephanodiscales</taxon>
        <taxon>Stephanodiscaceae</taxon>
        <taxon>Cyclotella</taxon>
    </lineage>
</organism>
<reference evidence="2 3" key="1">
    <citation type="journal article" date="2020" name="G3 (Bethesda)">
        <title>Improved Reference Genome for Cyclotella cryptica CCMP332, a Model for Cell Wall Morphogenesis, Salinity Adaptation, and Lipid Production in Diatoms (Bacillariophyta).</title>
        <authorList>
            <person name="Roberts W.R."/>
            <person name="Downey K.M."/>
            <person name="Ruck E.C."/>
            <person name="Traller J.C."/>
            <person name="Alverson A.J."/>
        </authorList>
    </citation>
    <scope>NUCLEOTIDE SEQUENCE [LARGE SCALE GENOMIC DNA]</scope>
    <source>
        <strain evidence="2 3">CCMP332</strain>
    </source>
</reference>
<dbReference type="AlphaFoldDB" id="A0ABD3P3T9"/>
<dbReference type="Proteomes" id="UP001516023">
    <property type="component" value="Unassembled WGS sequence"/>
</dbReference>
<comment type="caution">
    <text evidence="2">The sequence shown here is derived from an EMBL/GenBank/DDBJ whole genome shotgun (WGS) entry which is preliminary data.</text>
</comment>
<evidence type="ECO:0000256" key="1">
    <source>
        <dbReference type="SAM" id="MobiDB-lite"/>
    </source>
</evidence>
<keyword evidence="3" id="KW-1185">Reference proteome</keyword>